<dbReference type="InterPro" id="IPR057047">
    <property type="entry name" value="PARP14_KH_5"/>
</dbReference>
<dbReference type="Pfam" id="PF23253">
    <property type="entry name" value="KH_PARP14_6"/>
    <property type="match status" value="1"/>
</dbReference>
<dbReference type="Pfam" id="PF23222">
    <property type="entry name" value="RRM_PARP14_1"/>
    <property type="match status" value="1"/>
</dbReference>
<dbReference type="Pfam" id="PF23249">
    <property type="entry name" value="KH_PARP14_3"/>
    <property type="match status" value="1"/>
</dbReference>
<dbReference type="Pfam" id="PF23254">
    <property type="entry name" value="KH_PARP14_8"/>
    <property type="match status" value="1"/>
</dbReference>
<dbReference type="GO" id="GO:0003950">
    <property type="term" value="F:NAD+ poly-ADP-ribosyltransferase activity"/>
    <property type="evidence" value="ECO:0007669"/>
    <property type="project" value="UniProtKB-UniRule"/>
</dbReference>
<dbReference type="InterPro" id="IPR057045">
    <property type="entry name" value="PARP14_KH_3"/>
</dbReference>
<dbReference type="InterPro" id="IPR057049">
    <property type="entry name" value="PARP14_KH_8"/>
</dbReference>
<evidence type="ECO:0000256" key="7">
    <source>
        <dbReference type="RuleBase" id="RU362114"/>
    </source>
</evidence>
<dbReference type="OrthoDB" id="6133115at2759"/>
<evidence type="ECO:0000256" key="5">
    <source>
        <dbReference type="ARBA" id="ARBA00023242"/>
    </source>
</evidence>
<dbReference type="RefSeq" id="XP_042588397.1">
    <property type="nucleotide sequence ID" value="XM_042732463.1"/>
</dbReference>
<evidence type="ECO:0000256" key="8">
    <source>
        <dbReference type="SAM" id="MobiDB-lite"/>
    </source>
</evidence>
<dbReference type="InterPro" id="IPR057046">
    <property type="entry name" value="PARP14_KH_4"/>
</dbReference>
<dbReference type="AlphaFoldDB" id="A0A9R0A7J9"/>
<dbReference type="PROSITE" id="PS51059">
    <property type="entry name" value="PARP_CATALYTIC"/>
    <property type="match status" value="1"/>
</dbReference>
<dbReference type="InterPro" id="IPR057043">
    <property type="entry name" value="PARP14_KH_2"/>
</dbReference>
<evidence type="ECO:0000256" key="3">
    <source>
        <dbReference type="ARBA" id="ARBA00022679"/>
    </source>
</evidence>
<dbReference type="Pfam" id="PF00644">
    <property type="entry name" value="PARP"/>
    <property type="match status" value="1"/>
</dbReference>
<dbReference type="InterPro" id="IPR057050">
    <property type="entry name" value="RRM_PARP14_2"/>
</dbReference>
<dbReference type="InterPro" id="IPR012317">
    <property type="entry name" value="Poly(ADP-ribose)pol_cat_dom"/>
</dbReference>
<reference evidence="10" key="1">
    <citation type="submission" date="2025-08" db="UniProtKB">
        <authorList>
            <consortium name="RefSeq"/>
        </authorList>
    </citation>
    <scope>IDENTIFICATION</scope>
    <source>
        <tissue evidence="10">Muscle</tissue>
    </source>
</reference>
<dbReference type="Pfam" id="PF23251">
    <property type="entry name" value="KH_PARP14_4"/>
    <property type="match status" value="1"/>
</dbReference>
<dbReference type="InterPro" id="IPR052056">
    <property type="entry name" value="Mono-ARTD/PARP"/>
</dbReference>
<dbReference type="GeneID" id="109088649"/>
<keyword evidence="2 7" id="KW-0328">Glycosyltransferase</keyword>
<dbReference type="PANTHER" id="PTHR14453">
    <property type="entry name" value="PARP/ZINC FINGER CCCH TYPE DOMAIN CONTAINING PROTEIN"/>
    <property type="match status" value="1"/>
</dbReference>
<dbReference type="GO" id="GO:1990404">
    <property type="term" value="F:NAD+-protein mono-ADP-ribosyltransferase activity"/>
    <property type="evidence" value="ECO:0007669"/>
    <property type="project" value="TreeGrafter"/>
</dbReference>
<dbReference type="Pfam" id="PF23085">
    <property type="entry name" value="RRM_PARP14_3"/>
    <property type="match status" value="1"/>
</dbReference>
<keyword evidence="3 7" id="KW-0808">Transferase</keyword>
<dbReference type="InterPro" id="IPR057048">
    <property type="entry name" value="PARP14_KH_6"/>
</dbReference>
<dbReference type="GO" id="GO:0003714">
    <property type="term" value="F:transcription corepressor activity"/>
    <property type="evidence" value="ECO:0007669"/>
    <property type="project" value="TreeGrafter"/>
</dbReference>
<dbReference type="GO" id="GO:0070212">
    <property type="term" value="P:protein poly-ADP-ribosylation"/>
    <property type="evidence" value="ECO:0007669"/>
    <property type="project" value="TreeGrafter"/>
</dbReference>
<evidence type="ECO:0000313" key="10">
    <source>
        <dbReference type="RefSeq" id="XP_042588397.1"/>
    </source>
</evidence>
<dbReference type="EC" id="2.4.2.-" evidence="7"/>
<name>A0A9R0A7J9_CYPCA</name>
<evidence type="ECO:0000256" key="4">
    <source>
        <dbReference type="ARBA" id="ARBA00023027"/>
    </source>
</evidence>
<dbReference type="GO" id="GO:0005737">
    <property type="term" value="C:cytoplasm"/>
    <property type="evidence" value="ECO:0007669"/>
    <property type="project" value="TreeGrafter"/>
</dbReference>
<feature type="domain" description="PARP catalytic" evidence="9">
    <location>
        <begin position="968"/>
        <end position="1180"/>
    </location>
</feature>
<keyword evidence="5" id="KW-0539">Nucleus</keyword>
<gene>
    <name evidence="10" type="primary">LOC109088649</name>
</gene>
<evidence type="ECO:0000256" key="6">
    <source>
        <dbReference type="ARBA" id="ARBA00024347"/>
    </source>
</evidence>
<dbReference type="GO" id="GO:0005634">
    <property type="term" value="C:nucleus"/>
    <property type="evidence" value="ECO:0007669"/>
    <property type="project" value="UniProtKB-SubCell"/>
</dbReference>
<feature type="region of interest" description="Disordered" evidence="8">
    <location>
        <begin position="88"/>
        <end position="108"/>
    </location>
</feature>
<dbReference type="SMR" id="A0A9R0A7J9"/>
<evidence type="ECO:0000259" key="9">
    <source>
        <dbReference type="PROSITE" id="PS51059"/>
    </source>
</evidence>
<dbReference type="Pfam" id="PF23252">
    <property type="entry name" value="KH_PARP14_5"/>
    <property type="match status" value="1"/>
</dbReference>
<evidence type="ECO:0000256" key="2">
    <source>
        <dbReference type="ARBA" id="ARBA00022676"/>
    </source>
</evidence>
<dbReference type="PANTHER" id="PTHR14453:SF106">
    <property type="entry name" value="POLY [ADP-RIBOSE] POLYMERASE"/>
    <property type="match status" value="1"/>
</dbReference>
<proteinExistence type="inferred from homology"/>
<dbReference type="Proteomes" id="UP001155660">
    <property type="component" value="Chromosome B10"/>
</dbReference>
<comment type="similarity">
    <text evidence="6">Belongs to the ARTD/PARP family.</text>
</comment>
<organism evidence="10">
    <name type="scientific">Cyprinus carpio</name>
    <name type="common">Common carp</name>
    <dbReference type="NCBI Taxonomy" id="7962"/>
    <lineage>
        <taxon>Eukaryota</taxon>
        <taxon>Metazoa</taxon>
        <taxon>Chordata</taxon>
        <taxon>Craniata</taxon>
        <taxon>Vertebrata</taxon>
        <taxon>Euteleostomi</taxon>
        <taxon>Actinopterygii</taxon>
        <taxon>Neopterygii</taxon>
        <taxon>Teleostei</taxon>
        <taxon>Ostariophysi</taxon>
        <taxon>Cypriniformes</taxon>
        <taxon>Cyprinidae</taxon>
        <taxon>Cyprininae</taxon>
        <taxon>Cyprinus</taxon>
    </lineage>
</organism>
<accession>A0A9R0A7J9</accession>
<protein>
    <recommendedName>
        <fullName evidence="7">Poly [ADP-ribose] polymerase</fullName>
        <shortName evidence="7">PARP</shortName>
        <ecNumber evidence="7">2.4.2.-</ecNumber>
    </recommendedName>
</protein>
<dbReference type="InterPro" id="IPR057051">
    <property type="entry name" value="PARP14_RPM_1"/>
</dbReference>
<dbReference type="InterPro" id="IPR057044">
    <property type="entry name" value="PARP14_KH_1"/>
</dbReference>
<evidence type="ECO:0000256" key="1">
    <source>
        <dbReference type="ARBA" id="ARBA00004123"/>
    </source>
</evidence>
<dbReference type="KEGG" id="ccar:109088649"/>
<dbReference type="Pfam" id="PF23245">
    <property type="entry name" value="RRM_PARP14_2"/>
    <property type="match status" value="1"/>
</dbReference>
<keyword evidence="4 7" id="KW-0520">NAD</keyword>
<dbReference type="Pfam" id="PF23248">
    <property type="entry name" value="KH_PARP14_2"/>
    <property type="match status" value="1"/>
</dbReference>
<dbReference type="FunFam" id="3.90.228.10:FF:000008">
    <property type="entry name" value="Poly [ADP-ribose] polymerase"/>
    <property type="match status" value="1"/>
</dbReference>
<sequence length="1184" mass="135959">MEEYHYPIIVEGDWGPAKNLKNKLQIHFQSKKKSQGGDCVVQYNDGSNSATILFKSSHIRDGVLSKTEHIITIDNQQIKLKVYKPSDVEEQADSTGPKTKQACGYQEPNQSKSSAVVLENLPDDVKQDVLTLLVENISSLPENDFSMELLPELRKSVVTFINPSAAEKFLEDSRTHEKFKQYNLRACGLERSTCVRVENLPAEANNDKMLLELYFEKWGGPVEKVITIPSEQAAMIIFKEEEAKERVLKQKNNICDVPVKIYPYFKSLGTVLYGGNRQHLKLPEPITVSVHPAIREFILKKGQISSIKDQMSSHFCHINMDKPEVLLSPDPALLKQKGVTRRHIDGWSKNAIDAFKKIISNYTTSEWPVSHALWSTVESDIRKVVKNQVFTDLDAFKGALTLAGMTHEITGLKPIMEDILERAKFQLEREKNSVTENMEISPAMYSLLEKDGLKSAVSPHLRIDYNKKMNRLVLSGLHTETLVFKNWVLEKKINMKQKPLNINRSILEFLRSVDCDEMSKDLFISHGITAVYTIETGDVVVIGSTERALNEAENRVKTVLTTKDLTVEDQGVLQMPEWQDLKKSLIELFNTPKKTSVFINLSKQRDKIIVTGFREPVMEVIENLGYFTVKHTRIEETVHVKSHAVVKFLKDRKSQDWQHFTKYNEVKVSFDSKRLWIKLSGKRVFVQPAMIFFERLADSLHTDTVILQQSGAIKYFKDQGKMMLSMLLKEKRFVAVLQEDDMLEEEGDFFQEPLGRVFSSSLSVRAMQVQGWNQSMIRTFEIEPTVFQLCGETSEDLSEARDMINSMILREHVTLPIHDPAIAHFNREDVETLNAMQRELTVSVQLEKKGQDSVITLEGLTRDVHTADSRIQDMIRKMERKEKQRSKALFNRSVLQCQYQENRHSARNFDILTNYQLEQVFQKRQPTVRTKIINDEYEADLVRKEATRQRLGIELNKVDLKVGAQSLLPSHWEDMTGQPVVLVKLTAGSKEYADVEKEFRRTNLTFNIIEIERVQNSALWRNYMIKKEELEVKNKHKNNEKLLFHGTGPDKTDQINHHGFNRSFAGMHGAMYGNGSYFAVDPCYSAQRYSKPDINRHKRMYLARVLVGDFTQGKQGLPVPPAKSSSSVDLYNSVTDNMTNPTMFVIFNDVQAYPEYLITFQQGRAGAYIHPRQNLFHSAHNFSW</sequence>
<comment type="subcellular location">
    <subcellularLocation>
        <location evidence="1">Nucleus</location>
    </subcellularLocation>
</comment>
<dbReference type="GO" id="GO:0010629">
    <property type="term" value="P:negative regulation of gene expression"/>
    <property type="evidence" value="ECO:0007669"/>
    <property type="project" value="TreeGrafter"/>
</dbReference>
<dbReference type="Pfam" id="PF23084">
    <property type="entry name" value="KH_PARP14_1"/>
    <property type="match status" value="1"/>
</dbReference>
<dbReference type="CDD" id="cd01439">
    <property type="entry name" value="TCCD_inducible_PARP_like"/>
    <property type="match status" value="1"/>
</dbReference>